<sequence length="186" mass="19895">MPEERPRTVVVSDCHGTTLTLGCVPVPETPKPGQESVWDYPRPPRLEDFAGSITVELGGQVIASTERAWRVLETSHPPTYYLPASSFTDGVLRQADGASWCEWKGQASYFDLVTPSAVAPRAAWTYPRPTPGFAAIAGAVAVMAAAVDRCTVNGEEVVPQPGGFYGGWITSWIAGPFKGVPGSMGW</sequence>
<dbReference type="InterPro" id="IPR007361">
    <property type="entry name" value="DUF427"/>
</dbReference>
<dbReference type="PANTHER" id="PTHR43058:SF1">
    <property type="entry name" value="DUF427 DOMAIN-CONTAINING PROTEIN"/>
    <property type="match status" value="1"/>
</dbReference>
<dbReference type="InterPro" id="IPR038694">
    <property type="entry name" value="DUF427_sf"/>
</dbReference>
<dbReference type="EMBL" id="SDLP01000003">
    <property type="protein sequence ID" value="TDL08464.1"/>
    <property type="molecule type" value="Genomic_DNA"/>
</dbReference>
<dbReference type="Proteomes" id="UP000294952">
    <property type="component" value="Unassembled WGS sequence"/>
</dbReference>
<proteinExistence type="predicted"/>
<feature type="domain" description="DUF427" evidence="1">
    <location>
        <begin position="53"/>
        <end position="144"/>
    </location>
</feature>
<evidence type="ECO:0000313" key="2">
    <source>
        <dbReference type="EMBL" id="TDL08464.1"/>
    </source>
</evidence>
<protein>
    <submittedName>
        <fullName evidence="2">DUF427 domain-containing protein</fullName>
    </submittedName>
</protein>
<organism evidence="2 3">
    <name type="scientific">Mycolicibacterium obuense</name>
    <dbReference type="NCBI Taxonomy" id="1807"/>
    <lineage>
        <taxon>Bacteria</taxon>
        <taxon>Bacillati</taxon>
        <taxon>Actinomycetota</taxon>
        <taxon>Actinomycetes</taxon>
        <taxon>Mycobacteriales</taxon>
        <taxon>Mycobacteriaceae</taxon>
        <taxon>Mycolicibacterium</taxon>
    </lineage>
</organism>
<name>A0A4R5X6V8_9MYCO</name>
<gene>
    <name evidence="2" type="ORF">EUA04_13580</name>
</gene>
<dbReference type="AlphaFoldDB" id="A0A4R5X6V8"/>
<reference evidence="2 3" key="1">
    <citation type="submission" date="2019-01" db="EMBL/GenBank/DDBJ databases">
        <title>High-quality-draft genome sequences of five non-tuberculosis mycobacteriaceae isolated from a nosocomial environment.</title>
        <authorList>
            <person name="Tiago I."/>
            <person name="Alarico S."/>
            <person name="Pereira S.G."/>
            <person name="Coelho C."/>
            <person name="Maranha A."/>
            <person name="Empadinhas N."/>
        </authorList>
    </citation>
    <scope>NUCLEOTIDE SEQUENCE [LARGE SCALE GENOMIC DNA]</scope>
    <source>
        <strain evidence="2 3">22DIII</strain>
    </source>
</reference>
<dbReference type="PANTHER" id="PTHR43058">
    <property type="entry name" value="SLR0655 PROTEIN"/>
    <property type="match status" value="1"/>
</dbReference>
<dbReference type="Pfam" id="PF04248">
    <property type="entry name" value="NTP_transf_9"/>
    <property type="match status" value="1"/>
</dbReference>
<evidence type="ECO:0000313" key="3">
    <source>
        <dbReference type="Proteomes" id="UP000294952"/>
    </source>
</evidence>
<evidence type="ECO:0000259" key="1">
    <source>
        <dbReference type="Pfam" id="PF04248"/>
    </source>
</evidence>
<comment type="caution">
    <text evidence="2">The sequence shown here is derived from an EMBL/GenBank/DDBJ whole genome shotgun (WGS) entry which is preliminary data.</text>
</comment>
<dbReference type="Gene3D" id="2.170.150.40">
    <property type="entry name" value="Domain of unknown function (DUF427)"/>
    <property type="match status" value="1"/>
</dbReference>
<accession>A0A4R5X6V8</accession>